<dbReference type="Gene3D" id="3.40.50.150">
    <property type="entry name" value="Vaccinia Virus protein VP39"/>
    <property type="match status" value="1"/>
</dbReference>
<evidence type="ECO:0000256" key="1">
    <source>
        <dbReference type="ARBA" id="ARBA00022603"/>
    </source>
</evidence>
<sequence>MTGGTTPSPPLVAAPGATIRELRGAISSCWRRAGIEEAVREADLLLAWLLGCDRAGLILAGERQVAPAQLALLEQLVRRRAGREPLAYLLGEWEFWSLSFRVGPAVLIPRPETELLVEEALKFARESLPLSGTINILDLGTGSGVLAVVLARELPRAEVVAVDRSPAALAIARCNARRHGVENQVSWLAADWLSAFSPQAPQFDLVVSNPPYVEAAALASLAPEVRDFEPRQALDGGEAGLREIITLAREIPPHLRPGGRLLVEIGWDQEAAVRELFGASPAFHRVEVLPDLAGLPRILSCRRSHGQDSD</sequence>
<feature type="domain" description="Methyltransferase small" evidence="6">
    <location>
        <begin position="128"/>
        <end position="217"/>
    </location>
</feature>
<keyword evidence="3 5" id="KW-0949">S-adenosyl-L-methionine</keyword>
<dbReference type="EC" id="2.1.1.297" evidence="5"/>
<evidence type="ECO:0000256" key="4">
    <source>
        <dbReference type="ARBA" id="ARBA00048391"/>
    </source>
</evidence>
<dbReference type="InterPro" id="IPR004556">
    <property type="entry name" value="HemK-like"/>
</dbReference>
<gene>
    <name evidence="5 8" type="primary">prmC</name>
    <name evidence="8" type="ORF">ENN98_06290</name>
</gene>
<proteinExistence type="inferred from homology"/>
<evidence type="ECO:0000256" key="2">
    <source>
        <dbReference type="ARBA" id="ARBA00022679"/>
    </source>
</evidence>
<dbReference type="InterPro" id="IPR002052">
    <property type="entry name" value="DNA_methylase_N6_adenine_CS"/>
</dbReference>
<keyword evidence="1 5" id="KW-0489">Methyltransferase</keyword>
<evidence type="ECO:0000256" key="3">
    <source>
        <dbReference type="ARBA" id="ARBA00022691"/>
    </source>
</evidence>
<dbReference type="InterPro" id="IPR019874">
    <property type="entry name" value="RF_methyltr_PrmC"/>
</dbReference>
<evidence type="ECO:0000259" key="6">
    <source>
        <dbReference type="Pfam" id="PF05175"/>
    </source>
</evidence>
<evidence type="ECO:0000259" key="7">
    <source>
        <dbReference type="Pfam" id="PF17827"/>
    </source>
</evidence>
<evidence type="ECO:0000256" key="5">
    <source>
        <dbReference type="HAMAP-Rule" id="MF_02126"/>
    </source>
</evidence>
<dbReference type="HAMAP" id="MF_02126">
    <property type="entry name" value="RF_methyltr_PrmC"/>
    <property type="match status" value="1"/>
</dbReference>
<dbReference type="NCBIfam" id="TIGR03534">
    <property type="entry name" value="RF_mod_PrmC"/>
    <property type="match status" value="1"/>
</dbReference>
<dbReference type="CDD" id="cd02440">
    <property type="entry name" value="AdoMet_MTases"/>
    <property type="match status" value="1"/>
</dbReference>
<comment type="function">
    <text evidence="5">Methylates the class 1 translation termination release factors RF1/PrfA and RF2/PrfB on the glutamine residue of the universally conserved GGQ motif.</text>
</comment>
<comment type="caution">
    <text evidence="8">The sequence shown here is derived from an EMBL/GenBank/DDBJ whole genome shotgun (WGS) entry which is preliminary data.</text>
</comment>
<feature type="binding site" evidence="5">
    <location>
        <begin position="140"/>
        <end position="144"/>
    </location>
    <ligand>
        <name>S-adenosyl-L-methionine</name>
        <dbReference type="ChEBI" id="CHEBI:59789"/>
    </ligand>
</feature>
<organism evidence="8">
    <name type="scientific">Desulfurivibrio alkaliphilus</name>
    <dbReference type="NCBI Taxonomy" id="427923"/>
    <lineage>
        <taxon>Bacteria</taxon>
        <taxon>Pseudomonadati</taxon>
        <taxon>Thermodesulfobacteriota</taxon>
        <taxon>Desulfobulbia</taxon>
        <taxon>Desulfobulbales</taxon>
        <taxon>Desulfobulbaceae</taxon>
        <taxon>Desulfurivibrio</taxon>
    </lineage>
</organism>
<dbReference type="InterPro" id="IPR007848">
    <property type="entry name" value="Small_mtfrase_dom"/>
</dbReference>
<feature type="domain" description="Release factor glutamine methyltransferase N-terminal" evidence="7">
    <location>
        <begin position="26"/>
        <end position="91"/>
    </location>
</feature>
<feature type="binding site" evidence="5">
    <location>
        <begin position="209"/>
        <end position="212"/>
    </location>
    <ligand>
        <name>substrate</name>
    </ligand>
</feature>
<keyword evidence="2 5" id="KW-0808">Transferase</keyword>
<comment type="catalytic activity">
    <reaction evidence="4 5">
        <text>L-glutaminyl-[peptide chain release factor] + S-adenosyl-L-methionine = N(5)-methyl-L-glutaminyl-[peptide chain release factor] + S-adenosyl-L-homocysteine + H(+)</text>
        <dbReference type="Rhea" id="RHEA:42896"/>
        <dbReference type="Rhea" id="RHEA-COMP:10271"/>
        <dbReference type="Rhea" id="RHEA-COMP:10272"/>
        <dbReference type="ChEBI" id="CHEBI:15378"/>
        <dbReference type="ChEBI" id="CHEBI:30011"/>
        <dbReference type="ChEBI" id="CHEBI:57856"/>
        <dbReference type="ChEBI" id="CHEBI:59789"/>
        <dbReference type="ChEBI" id="CHEBI:61891"/>
        <dbReference type="EC" id="2.1.1.297"/>
    </reaction>
</comment>
<dbReference type="PANTHER" id="PTHR18895">
    <property type="entry name" value="HEMK METHYLTRANSFERASE"/>
    <property type="match status" value="1"/>
</dbReference>
<dbReference type="Pfam" id="PF05175">
    <property type="entry name" value="MTS"/>
    <property type="match status" value="1"/>
</dbReference>
<dbReference type="Proteomes" id="UP000885986">
    <property type="component" value="Unassembled WGS sequence"/>
</dbReference>
<protein>
    <recommendedName>
        <fullName evidence="5">Release factor glutamine methyltransferase</fullName>
        <shortName evidence="5">RF MTase</shortName>
        <ecNumber evidence="5">2.1.1.297</ecNumber>
    </recommendedName>
    <alternativeName>
        <fullName evidence="5">N5-glutamine methyltransferase PrmC</fullName>
    </alternativeName>
    <alternativeName>
        <fullName evidence="5">Protein-(glutamine-N5) MTase PrmC</fullName>
    </alternativeName>
    <alternativeName>
        <fullName evidence="5">Protein-glutamine N-methyltransferase PrmC</fullName>
    </alternativeName>
</protein>
<dbReference type="InterPro" id="IPR029063">
    <property type="entry name" value="SAM-dependent_MTases_sf"/>
</dbReference>
<dbReference type="NCBIfam" id="TIGR00536">
    <property type="entry name" value="hemK_fam"/>
    <property type="match status" value="1"/>
</dbReference>
<accession>A0A7C2TGT8</accession>
<evidence type="ECO:0000313" key="8">
    <source>
        <dbReference type="EMBL" id="HET98286.1"/>
    </source>
</evidence>
<dbReference type="PROSITE" id="PS00092">
    <property type="entry name" value="N6_MTASE"/>
    <property type="match status" value="1"/>
</dbReference>
<dbReference type="PANTHER" id="PTHR18895:SF74">
    <property type="entry name" value="MTRF1L RELEASE FACTOR GLUTAMINE METHYLTRANSFERASE"/>
    <property type="match status" value="1"/>
</dbReference>
<name>A0A7C2TGT8_9BACT</name>
<comment type="similarity">
    <text evidence="5">Belongs to the protein N5-glutamine methyltransferase family. PrmC subfamily.</text>
</comment>
<dbReference type="InterPro" id="IPR050320">
    <property type="entry name" value="N5-glutamine_MTase"/>
</dbReference>
<dbReference type="EMBL" id="DSDS01000142">
    <property type="protein sequence ID" value="HET98286.1"/>
    <property type="molecule type" value="Genomic_DNA"/>
</dbReference>
<dbReference type="Gene3D" id="1.10.8.10">
    <property type="entry name" value="DNA helicase RuvA subunit, C-terminal domain"/>
    <property type="match status" value="1"/>
</dbReference>
<reference evidence="8" key="1">
    <citation type="journal article" date="2020" name="mSystems">
        <title>Genome- and Community-Level Interaction Insights into Carbon Utilization and Element Cycling Functions of Hydrothermarchaeota in Hydrothermal Sediment.</title>
        <authorList>
            <person name="Zhou Z."/>
            <person name="Liu Y."/>
            <person name="Xu W."/>
            <person name="Pan J."/>
            <person name="Luo Z.H."/>
            <person name="Li M."/>
        </authorList>
    </citation>
    <scope>NUCLEOTIDE SEQUENCE [LARGE SCALE GENOMIC DNA]</scope>
    <source>
        <strain evidence="8">SpSt-1224</strain>
    </source>
</reference>
<dbReference type="AlphaFoldDB" id="A0A7C2TGT8"/>
<feature type="binding site" evidence="5">
    <location>
        <position position="163"/>
    </location>
    <ligand>
        <name>S-adenosyl-L-methionine</name>
        <dbReference type="ChEBI" id="CHEBI:59789"/>
    </ligand>
</feature>
<dbReference type="GO" id="GO:0032259">
    <property type="term" value="P:methylation"/>
    <property type="evidence" value="ECO:0007669"/>
    <property type="project" value="UniProtKB-KW"/>
</dbReference>
<dbReference type="GO" id="GO:0102559">
    <property type="term" value="F:peptide chain release factor N(5)-glutamine methyltransferase activity"/>
    <property type="evidence" value="ECO:0007669"/>
    <property type="project" value="UniProtKB-EC"/>
</dbReference>
<dbReference type="InterPro" id="IPR040758">
    <property type="entry name" value="PrmC_N"/>
</dbReference>
<dbReference type="GO" id="GO:0003676">
    <property type="term" value="F:nucleic acid binding"/>
    <property type="evidence" value="ECO:0007669"/>
    <property type="project" value="InterPro"/>
</dbReference>
<feature type="binding site" evidence="5">
    <location>
        <position position="192"/>
    </location>
    <ligand>
        <name>S-adenosyl-L-methionine</name>
        <dbReference type="ChEBI" id="CHEBI:59789"/>
    </ligand>
</feature>
<dbReference type="SUPFAM" id="SSF53335">
    <property type="entry name" value="S-adenosyl-L-methionine-dependent methyltransferases"/>
    <property type="match status" value="1"/>
</dbReference>
<feature type="binding site" evidence="5">
    <location>
        <position position="209"/>
    </location>
    <ligand>
        <name>S-adenosyl-L-methionine</name>
        <dbReference type="ChEBI" id="CHEBI:59789"/>
    </ligand>
</feature>
<dbReference type="Pfam" id="PF17827">
    <property type="entry name" value="PrmC_N"/>
    <property type="match status" value="1"/>
</dbReference>